<evidence type="ECO:0000256" key="8">
    <source>
        <dbReference type="ARBA" id="ARBA00022960"/>
    </source>
</evidence>
<evidence type="ECO:0000256" key="4">
    <source>
        <dbReference type="ARBA" id="ARBA00022723"/>
    </source>
</evidence>
<dbReference type="InterPro" id="IPR011761">
    <property type="entry name" value="ATP-grasp"/>
</dbReference>
<dbReference type="InterPro" id="IPR005905">
    <property type="entry name" value="D_ala_D_ala"/>
</dbReference>
<dbReference type="Gene3D" id="3.40.50.20">
    <property type="match status" value="1"/>
</dbReference>
<keyword evidence="5 14" id="KW-0547">Nucleotide-binding</keyword>
<keyword evidence="4 15" id="KW-0479">Metal-binding</keyword>
<evidence type="ECO:0000313" key="18">
    <source>
        <dbReference type="EMBL" id="KYH30441.1"/>
    </source>
</evidence>
<dbReference type="GO" id="GO:0071555">
    <property type="term" value="P:cell wall organization"/>
    <property type="evidence" value="ECO:0007669"/>
    <property type="project" value="UniProtKB-KW"/>
</dbReference>
<dbReference type="Gene3D" id="3.30.1490.20">
    <property type="entry name" value="ATP-grasp fold, A domain"/>
    <property type="match status" value="1"/>
</dbReference>
<feature type="active site" evidence="13">
    <location>
        <position position="188"/>
    </location>
</feature>
<dbReference type="GO" id="GO:0046872">
    <property type="term" value="F:metal ion binding"/>
    <property type="evidence" value="ECO:0007669"/>
    <property type="project" value="UniProtKB-KW"/>
</dbReference>
<dbReference type="HAMAP" id="MF_00047">
    <property type="entry name" value="Dala_Dala_lig"/>
    <property type="match status" value="1"/>
</dbReference>
<feature type="active site" evidence="13">
    <location>
        <position position="16"/>
    </location>
</feature>
<evidence type="ECO:0000256" key="9">
    <source>
        <dbReference type="ARBA" id="ARBA00022984"/>
    </source>
</evidence>
<dbReference type="FunFam" id="3.30.470.20:FF:000008">
    <property type="entry name" value="D-alanine--D-alanine ligase"/>
    <property type="match status" value="1"/>
</dbReference>
<comment type="caution">
    <text evidence="18">The sequence shown here is derived from an EMBL/GenBank/DDBJ whole genome shotgun (WGS) entry which is preliminary data.</text>
</comment>
<dbReference type="PROSITE" id="PS00843">
    <property type="entry name" value="DALA_DALA_LIGASE_1"/>
    <property type="match status" value="1"/>
</dbReference>
<feature type="domain" description="ATP-grasp" evidence="17">
    <location>
        <begin position="143"/>
        <end position="349"/>
    </location>
</feature>
<keyword evidence="7 15" id="KW-0460">Magnesium</keyword>
<evidence type="ECO:0000256" key="7">
    <source>
        <dbReference type="ARBA" id="ARBA00022842"/>
    </source>
</evidence>
<dbReference type="UniPathway" id="UPA00219"/>
<dbReference type="SUPFAM" id="SSF56059">
    <property type="entry name" value="Glutathione synthetase ATP-binding domain-like"/>
    <property type="match status" value="1"/>
</dbReference>
<comment type="function">
    <text evidence="12">Cell wall formation.</text>
</comment>
<keyword evidence="9 12" id="KW-0573">Peptidoglycan synthesis</keyword>
<comment type="cofactor">
    <cofactor evidence="15">
        <name>Mg(2+)</name>
        <dbReference type="ChEBI" id="CHEBI:18420"/>
    </cofactor>
    <cofactor evidence="15">
        <name>Mn(2+)</name>
        <dbReference type="ChEBI" id="CHEBI:29035"/>
    </cofactor>
    <text evidence="15">Binds 2 magnesium or manganese ions per subunit.</text>
</comment>
<dbReference type="GO" id="GO:0005524">
    <property type="term" value="F:ATP binding"/>
    <property type="evidence" value="ECO:0007669"/>
    <property type="project" value="UniProtKB-UniRule"/>
</dbReference>
<dbReference type="EMBL" id="LTBA01000078">
    <property type="protein sequence ID" value="KYH30441.1"/>
    <property type="molecule type" value="Genomic_DNA"/>
</dbReference>
<evidence type="ECO:0000256" key="2">
    <source>
        <dbReference type="ARBA" id="ARBA00010871"/>
    </source>
</evidence>
<sequence>MKKIKVAVLFGGCSDEYKISLKSVHNIMTHIDTSKYEVIIIGITKDGKWYKYDGPVDMILDDAWLDTRFCTQIIMAPNRDIHGFVEIRNEKVSSTKIDVVFPVLHGKCGEDGSIQGLFELANIPYVGCKMCSSVLCMDKDVAHQNVKSAGEKVTSSITIYDYEIIESRLEEINALKYPLFVKPASSGSSFGVTKVNAQNELMSAIKEARKYGCKIIIEESVDGCEVGCAVLGIGENLMVGEVDQIELSHGFFRIHQEEKPEIRSENSTIHVPAHLEANITAQIKESAKTIYNALGCTGLARVDMFLTPQNEIVFNEVNTMPGFTSYSRYPRMMEAAGISISEVIDKVIELALSK</sequence>
<evidence type="ECO:0000256" key="1">
    <source>
        <dbReference type="ARBA" id="ARBA00001936"/>
    </source>
</evidence>
<dbReference type="PATRIC" id="fig|1121338.3.peg.2778"/>
<dbReference type="SUPFAM" id="SSF52440">
    <property type="entry name" value="PreATP-grasp domain"/>
    <property type="match status" value="1"/>
</dbReference>
<comment type="catalytic activity">
    <reaction evidence="12">
        <text>2 D-alanine + ATP = D-alanyl-D-alanine + ADP + phosphate + H(+)</text>
        <dbReference type="Rhea" id="RHEA:11224"/>
        <dbReference type="ChEBI" id="CHEBI:15378"/>
        <dbReference type="ChEBI" id="CHEBI:30616"/>
        <dbReference type="ChEBI" id="CHEBI:43474"/>
        <dbReference type="ChEBI" id="CHEBI:57416"/>
        <dbReference type="ChEBI" id="CHEBI:57822"/>
        <dbReference type="ChEBI" id="CHEBI:456216"/>
        <dbReference type="EC" id="6.3.2.4"/>
    </reaction>
</comment>
<evidence type="ECO:0000313" key="19">
    <source>
        <dbReference type="Proteomes" id="UP000075531"/>
    </source>
</evidence>
<dbReference type="NCBIfam" id="TIGR01205">
    <property type="entry name" value="D_ala_D_alaTIGR"/>
    <property type="match status" value="1"/>
</dbReference>
<dbReference type="PROSITE" id="PS50975">
    <property type="entry name" value="ATP_GRASP"/>
    <property type="match status" value="1"/>
</dbReference>
<dbReference type="NCBIfam" id="NF002528">
    <property type="entry name" value="PRK01966.1-4"/>
    <property type="match status" value="1"/>
</dbReference>
<protein>
    <recommendedName>
        <fullName evidence="12">D-alanine--D-alanine ligase</fullName>
        <ecNumber evidence="12">6.3.2.4</ecNumber>
    </recommendedName>
    <alternativeName>
        <fullName evidence="12">D-Ala-D-Ala ligase</fullName>
    </alternativeName>
    <alternativeName>
        <fullName evidence="12">D-alanylalanine synthetase</fullName>
    </alternativeName>
</protein>
<evidence type="ECO:0000256" key="16">
    <source>
        <dbReference type="PROSITE-ProRule" id="PRU00409"/>
    </source>
</evidence>
<evidence type="ECO:0000256" key="14">
    <source>
        <dbReference type="PIRSR" id="PIRSR039102-2"/>
    </source>
</evidence>
<evidence type="ECO:0000259" key="17">
    <source>
        <dbReference type="PROSITE" id="PS50975"/>
    </source>
</evidence>
<proteinExistence type="inferred from homology"/>
<keyword evidence="3 12" id="KW-0436">Ligase</keyword>
<keyword evidence="11 12" id="KW-0961">Cell wall biogenesis/degradation</keyword>
<accession>A0A151AS13</accession>
<feature type="binding site" evidence="15">
    <location>
        <position position="318"/>
    </location>
    <ligand>
        <name>Mg(2+)</name>
        <dbReference type="ChEBI" id="CHEBI:18420"/>
        <label>2</label>
    </ligand>
</feature>
<keyword evidence="8 12" id="KW-0133">Cell shape</keyword>
<dbReference type="Pfam" id="PF01820">
    <property type="entry name" value="Dala_Dala_lig_N"/>
    <property type="match status" value="1"/>
</dbReference>
<evidence type="ECO:0000256" key="13">
    <source>
        <dbReference type="PIRSR" id="PIRSR039102-1"/>
    </source>
</evidence>
<evidence type="ECO:0000256" key="10">
    <source>
        <dbReference type="ARBA" id="ARBA00023211"/>
    </source>
</evidence>
<feature type="active site" evidence="13">
    <location>
        <position position="327"/>
    </location>
</feature>
<dbReference type="EC" id="6.3.2.4" evidence="12"/>
<dbReference type="GO" id="GO:0008716">
    <property type="term" value="F:D-alanine-D-alanine ligase activity"/>
    <property type="evidence" value="ECO:0007669"/>
    <property type="project" value="UniProtKB-UniRule"/>
</dbReference>
<keyword evidence="6 16" id="KW-0067">ATP-binding</keyword>
<keyword evidence="12" id="KW-0963">Cytoplasm</keyword>
<comment type="similarity">
    <text evidence="2 12">Belongs to the D-alanine--D-alanine ligase family.</text>
</comment>
<keyword evidence="10 15" id="KW-0464">Manganese</keyword>
<dbReference type="InterPro" id="IPR011127">
    <property type="entry name" value="Dala_Dala_lig_N"/>
</dbReference>
<dbReference type="OrthoDB" id="9813261at2"/>
<evidence type="ECO:0000256" key="12">
    <source>
        <dbReference type="HAMAP-Rule" id="MF_00047"/>
    </source>
</evidence>
<dbReference type="InterPro" id="IPR011095">
    <property type="entry name" value="Dala_Dala_lig_C"/>
</dbReference>
<dbReference type="GO" id="GO:0005829">
    <property type="term" value="C:cytosol"/>
    <property type="evidence" value="ECO:0007669"/>
    <property type="project" value="TreeGrafter"/>
</dbReference>
<evidence type="ECO:0000256" key="6">
    <source>
        <dbReference type="ARBA" id="ARBA00022840"/>
    </source>
</evidence>
<dbReference type="Proteomes" id="UP000075531">
    <property type="component" value="Unassembled WGS sequence"/>
</dbReference>
<gene>
    <name evidence="18" type="primary">vanB</name>
    <name evidence="12" type="synonym">ddl</name>
    <name evidence="18" type="ORF">CLTEP_26640</name>
</gene>
<keyword evidence="19" id="KW-1185">Reference proteome</keyword>
<organism evidence="18 19">
    <name type="scientific">Clostridium tepidiprofundi DSM 19306</name>
    <dbReference type="NCBI Taxonomy" id="1121338"/>
    <lineage>
        <taxon>Bacteria</taxon>
        <taxon>Bacillati</taxon>
        <taxon>Bacillota</taxon>
        <taxon>Clostridia</taxon>
        <taxon>Eubacteriales</taxon>
        <taxon>Clostridiaceae</taxon>
        <taxon>Clostridium</taxon>
    </lineage>
</organism>
<comment type="cofactor">
    <cofactor evidence="1">
        <name>Mn(2+)</name>
        <dbReference type="ChEBI" id="CHEBI:29035"/>
    </cofactor>
</comment>
<dbReference type="PANTHER" id="PTHR23132">
    <property type="entry name" value="D-ALANINE--D-ALANINE LIGASE"/>
    <property type="match status" value="1"/>
</dbReference>
<dbReference type="Pfam" id="PF07478">
    <property type="entry name" value="Dala_Dala_lig_C"/>
    <property type="match status" value="1"/>
</dbReference>
<dbReference type="PROSITE" id="PS00844">
    <property type="entry name" value="DALA_DALA_LIGASE_2"/>
    <property type="match status" value="1"/>
</dbReference>
<evidence type="ECO:0000256" key="5">
    <source>
        <dbReference type="ARBA" id="ARBA00022741"/>
    </source>
</evidence>
<feature type="binding site" evidence="14">
    <location>
        <begin position="315"/>
        <end position="316"/>
    </location>
    <ligand>
        <name>ATP</name>
        <dbReference type="ChEBI" id="CHEBI:30616"/>
    </ligand>
</feature>
<dbReference type="GO" id="GO:0008360">
    <property type="term" value="P:regulation of cell shape"/>
    <property type="evidence" value="ECO:0007669"/>
    <property type="project" value="UniProtKB-KW"/>
</dbReference>
<dbReference type="AlphaFoldDB" id="A0A151AS13"/>
<feature type="binding site" evidence="14">
    <location>
        <position position="139"/>
    </location>
    <ligand>
        <name>ATP</name>
        <dbReference type="ChEBI" id="CHEBI:30616"/>
    </ligand>
</feature>
<dbReference type="Gene3D" id="3.30.470.20">
    <property type="entry name" value="ATP-grasp fold, B domain"/>
    <property type="match status" value="1"/>
</dbReference>
<reference evidence="18 19" key="1">
    <citation type="submission" date="2016-02" db="EMBL/GenBank/DDBJ databases">
        <title>Genome sequence of Clostridium tepidiprofundi DSM 19306.</title>
        <authorList>
            <person name="Poehlein A."/>
            <person name="Daniel R."/>
        </authorList>
    </citation>
    <scope>NUCLEOTIDE SEQUENCE [LARGE SCALE GENOMIC DNA]</scope>
    <source>
        <strain evidence="18 19">DSM 19306</strain>
    </source>
</reference>
<dbReference type="InterPro" id="IPR000291">
    <property type="entry name" value="D-Ala_lig_Van_CS"/>
</dbReference>
<feature type="binding site" evidence="14">
    <location>
        <begin position="188"/>
        <end position="189"/>
    </location>
    <ligand>
        <name>ATP</name>
        <dbReference type="ChEBI" id="CHEBI:30616"/>
    </ligand>
</feature>
<dbReference type="RefSeq" id="WP_066827446.1">
    <property type="nucleotide sequence ID" value="NZ_LTBA01000078.1"/>
</dbReference>
<dbReference type="GO" id="GO:0009252">
    <property type="term" value="P:peptidoglycan biosynthetic process"/>
    <property type="evidence" value="ECO:0007669"/>
    <property type="project" value="UniProtKB-UniRule"/>
</dbReference>
<feature type="binding site" evidence="15">
    <location>
        <position position="303"/>
    </location>
    <ligand>
        <name>Mg(2+)</name>
        <dbReference type="ChEBI" id="CHEBI:18420"/>
        <label>1</label>
    </ligand>
</feature>
<name>A0A151AS13_9CLOT</name>
<dbReference type="InterPro" id="IPR016185">
    <property type="entry name" value="PreATP-grasp_dom_sf"/>
</dbReference>
<feature type="binding site" evidence="15">
    <location>
        <position position="316"/>
    </location>
    <ligand>
        <name>Mg(2+)</name>
        <dbReference type="ChEBI" id="CHEBI:18420"/>
        <label>2</label>
    </ligand>
</feature>
<feature type="binding site" evidence="15">
    <location>
        <position position="316"/>
    </location>
    <ligand>
        <name>Mg(2+)</name>
        <dbReference type="ChEBI" id="CHEBI:18420"/>
        <label>1</label>
    </ligand>
</feature>
<comment type="pathway">
    <text evidence="12">Cell wall biogenesis; peptidoglycan biosynthesis.</text>
</comment>
<feature type="binding site" evidence="14">
    <location>
        <begin position="218"/>
        <end position="225"/>
    </location>
    <ligand>
        <name>ATP</name>
        <dbReference type="ChEBI" id="CHEBI:30616"/>
    </ligand>
</feature>
<dbReference type="InterPro" id="IPR013815">
    <property type="entry name" value="ATP_grasp_subdomain_1"/>
</dbReference>
<comment type="subcellular location">
    <subcellularLocation>
        <location evidence="12">Cytoplasm</location>
    </subcellularLocation>
</comment>
<dbReference type="PANTHER" id="PTHR23132:SF25">
    <property type="entry name" value="D-ALANINE--D-ALANINE LIGASE A"/>
    <property type="match status" value="1"/>
</dbReference>
<evidence type="ECO:0000256" key="11">
    <source>
        <dbReference type="ARBA" id="ARBA00023316"/>
    </source>
</evidence>
<dbReference type="PIRSF" id="PIRSF039102">
    <property type="entry name" value="Ddl/VanB"/>
    <property type="match status" value="1"/>
</dbReference>
<dbReference type="STRING" id="1121338.CLTEP_26640"/>
<evidence type="ECO:0000256" key="15">
    <source>
        <dbReference type="PIRSR" id="PIRSR039102-3"/>
    </source>
</evidence>
<evidence type="ECO:0000256" key="3">
    <source>
        <dbReference type="ARBA" id="ARBA00022598"/>
    </source>
</evidence>
<feature type="binding site" evidence="14">
    <location>
        <begin position="180"/>
        <end position="182"/>
    </location>
    <ligand>
        <name>ATP</name>
        <dbReference type="ChEBI" id="CHEBI:30616"/>
    </ligand>
</feature>